<proteinExistence type="inferred from homology"/>
<reference evidence="6" key="1">
    <citation type="submission" date="2020-09" db="EMBL/GenBank/DDBJ databases">
        <title>Leviviricetes taxonomy.</title>
        <authorList>
            <person name="Stockdale S.R."/>
            <person name="Callanan J."/>
            <person name="Adriaenssens E.M."/>
            <person name="Kuhn J.H."/>
            <person name="Rumnieks J."/>
            <person name="Shkoporov A."/>
            <person name="Draper L.A."/>
            <person name="Ross P."/>
            <person name="Hill C."/>
        </authorList>
    </citation>
    <scope>NUCLEOTIDE SEQUENCE</scope>
</reference>
<evidence type="ECO:0000256" key="5">
    <source>
        <dbReference type="ARBA" id="ARBA00035110"/>
    </source>
</evidence>
<dbReference type="Proteomes" id="UP000678893">
    <property type="component" value="Segment"/>
</dbReference>
<dbReference type="GeneID" id="80400607"/>
<dbReference type="GO" id="GO:0039666">
    <property type="term" value="P:virion attachment to host cell pilus"/>
    <property type="evidence" value="ECO:0007669"/>
    <property type="project" value="UniProtKB-KW"/>
</dbReference>
<dbReference type="Pfam" id="PF03863">
    <property type="entry name" value="Phage_mat-A"/>
    <property type="match status" value="1"/>
</dbReference>
<name>A0A8S5L022_9VIRU</name>
<keyword evidence="3" id="KW-1175">Viral attachment to host cell pilus</keyword>
<dbReference type="InterPro" id="IPR005563">
    <property type="entry name" value="A_protein"/>
</dbReference>
<evidence type="ECO:0000256" key="4">
    <source>
        <dbReference type="ARBA" id="ARBA00023296"/>
    </source>
</evidence>
<dbReference type="RefSeq" id="YP_010771002.1">
    <property type="nucleotide sequence ID" value="NC_074458.1"/>
</dbReference>
<keyword evidence="7" id="KW-1185">Reference proteome</keyword>
<dbReference type="EMBL" id="BK013595">
    <property type="protein sequence ID" value="DAD50677.1"/>
    <property type="molecule type" value="Genomic_RNA"/>
</dbReference>
<evidence type="ECO:0000256" key="2">
    <source>
        <dbReference type="ARBA" id="ARBA00022804"/>
    </source>
</evidence>
<gene>
    <name evidence="6" type="primary">SRR6960799_38_1</name>
</gene>
<evidence type="ECO:0000256" key="3">
    <source>
        <dbReference type="ARBA" id="ARBA00023104"/>
    </source>
</evidence>
<keyword evidence="1" id="KW-0945">Host-virus interaction</keyword>
<accession>A0A8S5L022</accession>
<evidence type="ECO:0000313" key="7">
    <source>
        <dbReference type="Proteomes" id="UP000678893"/>
    </source>
</evidence>
<comment type="similarity">
    <text evidence="5">Belongs to the Leviviricetes maturation protein family.</text>
</comment>
<keyword evidence="2" id="KW-1161">Viral attachment to host cell</keyword>
<sequence>MPARSRTFDDRTLVAGSYVRTTLPASSLSRTRNVGLRGTCDDFIGNRDGANAFLSNQTRFDTMYLDGEHTRGYEFGRFQNYPIDWSGSFPSPLVGYPNLTVAEKTAFGNRTLAESNVSNPHVNVPAFIAELKDLPSLVKDWGGGLITKAAKGYISWRWAVKPMIGDLRKLCDFTGAVNKRIRLLETLREKRNIRKRVNLRSQERVVRAATRTSLHSSSGVSYSAYRDIWYTDDVWGTTQWRLAPGVNIPKDSQALRNQAWLLTFGITTFGALQTAWELTPWSWFVDWFAGVGDFLEAHNNSIPCDPISTCIMHRRTAKSSYREPTGVLGNYQISGSLVEDVVRKERFVVSPNSLPPLELPFLTESQWSILGALAAVRDPVIWAGPAKRRVTKRARR</sequence>
<keyword evidence="3" id="KW-0946">Virion</keyword>
<evidence type="ECO:0000313" key="6">
    <source>
        <dbReference type="EMBL" id="DAD50677.1"/>
    </source>
</evidence>
<evidence type="ECO:0000256" key="1">
    <source>
        <dbReference type="ARBA" id="ARBA00022581"/>
    </source>
</evidence>
<keyword evidence="4" id="KW-1160">Virus entry into host cell</keyword>
<protein>
    <submittedName>
        <fullName evidence="6">Maturation protein</fullName>
    </submittedName>
</protein>
<organism evidence="6 7">
    <name type="scientific">ssRNA phage SRR6960799_38</name>
    <dbReference type="NCBI Taxonomy" id="2786596"/>
    <lineage>
        <taxon>Viruses</taxon>
        <taxon>Riboviria</taxon>
        <taxon>Orthornavirae</taxon>
        <taxon>Lenarviricota</taxon>
        <taxon>Leviviricetes</taxon>
        <taxon>Timlovirales</taxon>
        <taxon>Steitzviridae</taxon>
        <taxon>Bicehmovirus</taxon>
        <taxon>Bicehmovirus limicola</taxon>
        <taxon>Psouhdivirus limicola</taxon>
    </lineage>
</organism>
<dbReference type="KEGG" id="vg:80400607"/>